<gene>
    <name evidence="3" type="ORF">HCT46_01415</name>
</gene>
<dbReference type="InterPro" id="IPR050570">
    <property type="entry name" value="Cell_wall_metabolism_enzyme"/>
</dbReference>
<accession>A0A968GF22</accession>
<evidence type="ECO:0000313" key="4">
    <source>
        <dbReference type="Proteomes" id="UP000752013"/>
    </source>
</evidence>
<keyword evidence="4" id="KW-1185">Reference proteome</keyword>
<dbReference type="EMBL" id="JAATLK010000001">
    <property type="protein sequence ID" value="NIZ46586.1"/>
    <property type="molecule type" value="Genomic_DNA"/>
</dbReference>
<reference evidence="3" key="1">
    <citation type="submission" date="2020-03" db="EMBL/GenBank/DDBJ databases">
        <title>Spirochaetal bacteria isolated from arthropods constitute a novel genus Entomospira genus novum within the order Spirochaetales.</title>
        <authorList>
            <person name="Grana-Miraglia L."/>
            <person name="Sikutova S."/>
            <person name="Fingerle V."/>
            <person name="Sing A."/>
            <person name="Castillo-Ramirez S."/>
            <person name="Margos G."/>
            <person name="Rudolf I."/>
        </authorList>
    </citation>
    <scope>NUCLEOTIDE SEQUENCE</scope>
    <source>
        <strain evidence="3">BR208</strain>
    </source>
</reference>
<organism evidence="3 4">
    <name type="scientific">Entomospira nematocerorum</name>
    <dbReference type="NCBI Taxonomy" id="2719987"/>
    <lineage>
        <taxon>Bacteria</taxon>
        <taxon>Pseudomonadati</taxon>
        <taxon>Spirochaetota</taxon>
        <taxon>Spirochaetia</taxon>
        <taxon>Spirochaetales</taxon>
        <taxon>Spirochaetaceae</taxon>
        <taxon>Entomospira</taxon>
    </lineage>
</organism>
<evidence type="ECO:0000259" key="2">
    <source>
        <dbReference type="Pfam" id="PF01551"/>
    </source>
</evidence>
<dbReference type="SUPFAM" id="SSF51261">
    <property type="entry name" value="Duplicated hybrid motif"/>
    <property type="match status" value="1"/>
</dbReference>
<proteinExistence type="predicted"/>
<evidence type="ECO:0000313" key="3">
    <source>
        <dbReference type="EMBL" id="NIZ46586.1"/>
    </source>
</evidence>
<keyword evidence="1" id="KW-0812">Transmembrane</keyword>
<dbReference type="AlphaFoldDB" id="A0A968GF22"/>
<dbReference type="InterPro" id="IPR011055">
    <property type="entry name" value="Dup_hybrid_motif"/>
</dbReference>
<dbReference type="RefSeq" id="WP_167703040.1">
    <property type="nucleotide sequence ID" value="NZ_CP118168.1"/>
</dbReference>
<dbReference type="Gene3D" id="2.70.70.10">
    <property type="entry name" value="Glucose Permease (Domain IIA)"/>
    <property type="match status" value="1"/>
</dbReference>
<sequence length="469" mass="52092">MALPSLKNRDTKNKTRQTHLENVNQVWFRSSLNASEIKVRKQPAYNILKNPPIAIFLWLIAAIASASPFILYPFLSREKVSATPILTPPARSSSQSFPEVQASMLTMGNGEVLANAILRHMPDLEGVYAAVNTLGNHYNLRRIPVGQEVIITYQTNTDNQSKTLESVTITAPKTYQTTQVFRNPNNEFSIKQFDEYISQTNRTISGSIESSLYLSGLQSGAPANKLIEMFDLFAFSVDFQRDIHPGNRFDLVFEEYSNSNGEVIRAGNILAARLELNSGTFESFRYEYEPGEVDYFDRKGSSVQKALFLMPVQGGRLTSGYSARVNPVYGYSEFHPALDFAAPMGTPIMSAGNGIVIHRGWDPKGYGNYVKVQHSNGLMTLYAHMSSFAASAPVGAKVRQGQTIGYVGSTGMSTGPHVHYEVWVNGQRKNPATVVRTMSSGITLKGEQLEQFKEHVHAVEQYFNQSDSK</sequence>
<evidence type="ECO:0000256" key="1">
    <source>
        <dbReference type="SAM" id="Phobius"/>
    </source>
</evidence>
<dbReference type="InterPro" id="IPR016047">
    <property type="entry name" value="M23ase_b-sheet_dom"/>
</dbReference>
<feature type="domain" description="M23ase beta-sheet core" evidence="2">
    <location>
        <begin position="334"/>
        <end position="431"/>
    </location>
</feature>
<dbReference type="PANTHER" id="PTHR21666">
    <property type="entry name" value="PEPTIDASE-RELATED"/>
    <property type="match status" value="1"/>
</dbReference>
<dbReference type="PANTHER" id="PTHR21666:SF270">
    <property type="entry name" value="MUREIN HYDROLASE ACTIVATOR ENVC"/>
    <property type="match status" value="1"/>
</dbReference>
<keyword evidence="1" id="KW-0472">Membrane</keyword>
<dbReference type="Pfam" id="PF01551">
    <property type="entry name" value="Peptidase_M23"/>
    <property type="match status" value="1"/>
</dbReference>
<dbReference type="GO" id="GO:0004222">
    <property type="term" value="F:metalloendopeptidase activity"/>
    <property type="evidence" value="ECO:0007669"/>
    <property type="project" value="TreeGrafter"/>
</dbReference>
<feature type="transmembrane region" description="Helical" evidence="1">
    <location>
        <begin position="53"/>
        <end position="75"/>
    </location>
</feature>
<name>A0A968GF22_9SPIO</name>
<dbReference type="Gene3D" id="3.10.450.350">
    <property type="match status" value="1"/>
</dbReference>
<comment type="caution">
    <text evidence="3">The sequence shown here is derived from an EMBL/GenBank/DDBJ whole genome shotgun (WGS) entry which is preliminary data.</text>
</comment>
<dbReference type="CDD" id="cd12797">
    <property type="entry name" value="M23_peptidase"/>
    <property type="match status" value="1"/>
</dbReference>
<dbReference type="Proteomes" id="UP000752013">
    <property type="component" value="Unassembled WGS sequence"/>
</dbReference>
<keyword evidence="1" id="KW-1133">Transmembrane helix</keyword>
<protein>
    <submittedName>
        <fullName evidence="3">M23 family metallopeptidase</fullName>
    </submittedName>
</protein>